<dbReference type="InterPro" id="IPR002048">
    <property type="entry name" value="EF_hand_dom"/>
</dbReference>
<evidence type="ECO:0000256" key="2">
    <source>
        <dbReference type="ARBA" id="ARBA00022723"/>
    </source>
</evidence>
<feature type="domain" description="EF-hand" evidence="6">
    <location>
        <begin position="507"/>
        <end position="539"/>
    </location>
</feature>
<dbReference type="FunFam" id="1.10.238.10:FF:000042">
    <property type="entry name" value="Calmodulin"/>
    <property type="match status" value="1"/>
</dbReference>
<evidence type="ECO:0000259" key="6">
    <source>
        <dbReference type="PROSITE" id="PS50222"/>
    </source>
</evidence>
<comment type="caution">
    <text evidence="7">The sequence shown here is derived from an EMBL/GenBank/DDBJ whole genome shotgun (WGS) entry which is preliminary data.</text>
</comment>
<dbReference type="OrthoDB" id="26525at2759"/>
<dbReference type="InterPro" id="IPR018247">
    <property type="entry name" value="EF_Hand_1_Ca_BS"/>
</dbReference>
<dbReference type="SUPFAM" id="SSF47473">
    <property type="entry name" value="EF-hand"/>
    <property type="match status" value="1"/>
</dbReference>
<keyword evidence="2" id="KW-0479">Metal-binding</keyword>
<accession>A0A438J7W6</accession>
<feature type="compositionally biased region" description="Basic residues" evidence="5">
    <location>
        <begin position="231"/>
        <end position="247"/>
    </location>
</feature>
<proteinExistence type="inferred from homology"/>
<keyword evidence="3" id="KW-0677">Repeat</keyword>
<feature type="compositionally biased region" description="Polar residues" evidence="5">
    <location>
        <begin position="58"/>
        <end position="69"/>
    </location>
</feature>
<feature type="region of interest" description="Disordered" evidence="5">
    <location>
        <begin position="230"/>
        <end position="257"/>
    </location>
</feature>
<dbReference type="PANTHER" id="PTHR37234:SF1">
    <property type="entry name" value="OS03G0319200 PROTEIN"/>
    <property type="match status" value="1"/>
</dbReference>
<dbReference type="FunFam" id="1.10.238.10:FF:000034">
    <property type="entry name" value="Calmodulin"/>
    <property type="match status" value="1"/>
</dbReference>
<comment type="similarity">
    <text evidence="1">Belongs to the calmodulin family.</text>
</comment>
<dbReference type="Gene3D" id="1.10.238.10">
    <property type="entry name" value="EF-hand"/>
    <property type="match status" value="3"/>
</dbReference>
<dbReference type="SMART" id="SM00054">
    <property type="entry name" value="EFh"/>
    <property type="match status" value="4"/>
</dbReference>
<name>A0A438J7W6_VITVI</name>
<dbReference type="PANTHER" id="PTHR37234">
    <property type="entry name" value="OS03G0319200 PROTEIN"/>
    <property type="match status" value="1"/>
</dbReference>
<dbReference type="PROSITE" id="PS00018">
    <property type="entry name" value="EF_HAND_1"/>
    <property type="match status" value="4"/>
</dbReference>
<dbReference type="PROSITE" id="PS50222">
    <property type="entry name" value="EF_HAND_2"/>
    <property type="match status" value="4"/>
</dbReference>
<keyword evidence="4" id="KW-0106">Calcium</keyword>
<evidence type="ECO:0000256" key="5">
    <source>
        <dbReference type="SAM" id="MobiDB-lite"/>
    </source>
</evidence>
<dbReference type="Proteomes" id="UP000288805">
    <property type="component" value="Unassembled WGS sequence"/>
</dbReference>
<evidence type="ECO:0000256" key="1">
    <source>
        <dbReference type="ARBA" id="ARBA00009763"/>
    </source>
</evidence>
<organism evidence="7 8">
    <name type="scientific">Vitis vinifera</name>
    <name type="common">Grape</name>
    <dbReference type="NCBI Taxonomy" id="29760"/>
    <lineage>
        <taxon>Eukaryota</taxon>
        <taxon>Viridiplantae</taxon>
        <taxon>Streptophyta</taxon>
        <taxon>Embryophyta</taxon>
        <taxon>Tracheophyta</taxon>
        <taxon>Spermatophyta</taxon>
        <taxon>Magnoliopsida</taxon>
        <taxon>eudicotyledons</taxon>
        <taxon>Gunneridae</taxon>
        <taxon>Pentapetalae</taxon>
        <taxon>rosids</taxon>
        <taxon>Vitales</taxon>
        <taxon>Vitaceae</taxon>
        <taxon>Viteae</taxon>
        <taxon>Vitis</taxon>
    </lineage>
</organism>
<evidence type="ECO:0000256" key="3">
    <source>
        <dbReference type="ARBA" id="ARBA00022737"/>
    </source>
</evidence>
<gene>
    <name evidence="7" type="primary">CALM_2</name>
    <name evidence="7" type="ORF">CK203_019275</name>
</gene>
<feature type="domain" description="EF-hand" evidence="6">
    <location>
        <begin position="434"/>
        <end position="469"/>
    </location>
</feature>
<dbReference type="EMBL" id="QGNW01000058">
    <property type="protein sequence ID" value="RVX05062.1"/>
    <property type="molecule type" value="Genomic_DNA"/>
</dbReference>
<feature type="domain" description="EF-hand" evidence="6">
    <location>
        <begin position="398"/>
        <end position="433"/>
    </location>
</feature>
<feature type="domain" description="EF-hand" evidence="6">
    <location>
        <begin position="471"/>
        <end position="506"/>
    </location>
</feature>
<dbReference type="InterPro" id="IPR011992">
    <property type="entry name" value="EF-hand-dom_pair"/>
</dbReference>
<sequence>MKRQDTLLSSSSRREAMPENHHAAKTIGCMSGIFHFVCKYQRRRKFLTFGRKHDKNEASSPTKSQTSAKTADVDAAGVRRFSCDVQRSPTLPAEIRRSNSANSPANFRTPPALVARLMGLNVIPAAPASPESTAEKRQKLLGALEKCDEDLKALKKIIDAVRSSENLRSSPAVKGLDGEDKVRTTYGREEWSSGESELSKKGKSCSEFNSEQPSPVSVLHEFTRPLPSPCPKKHLYGRVHPHQHQHHQQQQQQRRKPGEEDIMNLCFFSRLSSESTEAKEEKSESAVCGSKAMVESVEEVCRDIAWGERREVGRLGLVLQDYICRDLIEETVAEMGYVSSIPSNHISTRVTALLAFDFRERRGATGAAVPNVALCTSPQLLDGFSLLKQKMADQLTDDQISEFKEAFSLFDKDGDGCITTKELGTVMRSLGQNPTEAELQDMINEVDADGNGTIDFPEFLNLMARKMKDTDSEEELKEAFRVFDKDQNGFISAAELRHVMTNLGEKLTDEEVDEMIREADVDGDGQINYEEFVKVMMAK</sequence>
<evidence type="ECO:0000256" key="4">
    <source>
        <dbReference type="ARBA" id="ARBA00022837"/>
    </source>
</evidence>
<dbReference type="CDD" id="cd00051">
    <property type="entry name" value="EFh"/>
    <property type="match status" value="2"/>
</dbReference>
<feature type="region of interest" description="Disordered" evidence="5">
    <location>
        <begin position="51"/>
        <end position="73"/>
    </location>
</feature>
<evidence type="ECO:0000313" key="7">
    <source>
        <dbReference type="EMBL" id="RVX05062.1"/>
    </source>
</evidence>
<dbReference type="GO" id="GO:0005509">
    <property type="term" value="F:calcium ion binding"/>
    <property type="evidence" value="ECO:0007669"/>
    <property type="project" value="InterPro"/>
</dbReference>
<feature type="region of interest" description="Disordered" evidence="5">
    <location>
        <begin position="185"/>
        <end position="216"/>
    </location>
</feature>
<protein>
    <submittedName>
        <fullName evidence="7">Calmodulin</fullName>
    </submittedName>
</protein>
<dbReference type="Pfam" id="PF13499">
    <property type="entry name" value="EF-hand_7"/>
    <property type="match status" value="2"/>
</dbReference>
<dbReference type="AlphaFoldDB" id="A0A438J7W6"/>
<reference evidence="7 8" key="1">
    <citation type="journal article" date="2018" name="PLoS Genet.">
        <title>Population sequencing reveals clonal diversity and ancestral inbreeding in the grapevine cultivar Chardonnay.</title>
        <authorList>
            <person name="Roach M.J."/>
            <person name="Johnson D.L."/>
            <person name="Bohlmann J."/>
            <person name="van Vuuren H.J."/>
            <person name="Jones S.J."/>
            <person name="Pretorius I.S."/>
            <person name="Schmidt S.A."/>
            <person name="Borneman A.R."/>
        </authorList>
    </citation>
    <scope>NUCLEOTIDE SEQUENCE [LARGE SCALE GENOMIC DNA]</scope>
    <source>
        <strain evidence="8">cv. Chardonnay</strain>
        <tissue evidence="7">Leaf</tissue>
    </source>
</reference>
<evidence type="ECO:0000313" key="8">
    <source>
        <dbReference type="Proteomes" id="UP000288805"/>
    </source>
</evidence>